<organism evidence="1">
    <name type="scientific">marine metagenome</name>
    <dbReference type="NCBI Taxonomy" id="408172"/>
    <lineage>
        <taxon>unclassified sequences</taxon>
        <taxon>metagenomes</taxon>
        <taxon>ecological metagenomes</taxon>
    </lineage>
</organism>
<dbReference type="AlphaFoldDB" id="A0A382FZU4"/>
<dbReference type="InterPro" id="IPR019546">
    <property type="entry name" value="TAT_signal_bac_arc"/>
</dbReference>
<protein>
    <submittedName>
        <fullName evidence="1">Uncharacterized protein</fullName>
    </submittedName>
</protein>
<proteinExistence type="predicted"/>
<feature type="non-terminal residue" evidence="1">
    <location>
        <position position="202"/>
    </location>
</feature>
<sequence length="202" mass="22566">MEEIHKHFLNNNRRNFLKKAGLGIGGLALGTLMDPFNFGKNTDPFSSLGEKSLNLPHFAPKAKRIIYLFQSGGPSQLDLFDYKPKLTKMRGIDLPESVRKGQRLTGMTSGQDNFPLVNSLYNFKQYGESRAWVSELMPYIGKIADELCFVKSMHTEAINHDPAITFFQTGSQQPGRPSMGSWMSYGLGSLNNNLPSFVVLLS</sequence>
<name>A0A382FZU4_9ZZZZ</name>
<accession>A0A382FZU4</accession>
<dbReference type="InterPro" id="IPR010869">
    <property type="entry name" value="DUF1501"/>
</dbReference>
<reference evidence="1" key="1">
    <citation type="submission" date="2018-05" db="EMBL/GenBank/DDBJ databases">
        <authorList>
            <person name="Lanie J.A."/>
            <person name="Ng W.-L."/>
            <person name="Kazmierczak K.M."/>
            <person name="Andrzejewski T.M."/>
            <person name="Davidsen T.M."/>
            <person name="Wayne K.J."/>
            <person name="Tettelin H."/>
            <person name="Glass J.I."/>
            <person name="Rusch D."/>
            <person name="Podicherti R."/>
            <person name="Tsui H.-C.T."/>
            <person name="Winkler M.E."/>
        </authorList>
    </citation>
    <scope>NUCLEOTIDE SEQUENCE</scope>
</reference>
<gene>
    <name evidence="1" type="ORF">METZ01_LOCUS220996</name>
</gene>
<dbReference type="Pfam" id="PF07394">
    <property type="entry name" value="DUF1501"/>
    <property type="match status" value="1"/>
</dbReference>
<dbReference type="NCBIfam" id="TIGR01409">
    <property type="entry name" value="TAT_signal_seq"/>
    <property type="match status" value="1"/>
</dbReference>
<evidence type="ECO:0000313" key="1">
    <source>
        <dbReference type="EMBL" id="SVB68142.1"/>
    </source>
</evidence>
<dbReference type="EMBL" id="UINC01052616">
    <property type="protein sequence ID" value="SVB68142.1"/>
    <property type="molecule type" value="Genomic_DNA"/>
</dbReference>